<dbReference type="InterPro" id="IPR029062">
    <property type="entry name" value="Class_I_gatase-like"/>
</dbReference>
<name>A0A0H4J2X3_9PROT</name>
<dbReference type="Proteomes" id="UP000066549">
    <property type="component" value="Chromosome"/>
</dbReference>
<dbReference type="InterPro" id="IPR055396">
    <property type="entry name" value="DUF7088"/>
</dbReference>
<organism evidence="4 5">
    <name type="scientific">Methylophilales bacterium MBRS-H7</name>
    <dbReference type="NCBI Taxonomy" id="1623450"/>
    <lineage>
        <taxon>Bacteria</taxon>
        <taxon>Pseudomonadati</taxon>
        <taxon>Pseudomonadota</taxon>
        <taxon>Betaproteobacteria</taxon>
        <taxon>Nitrosomonadales</taxon>
        <taxon>OM43 clade</taxon>
    </lineage>
</organism>
<keyword evidence="5" id="KW-1185">Reference proteome</keyword>
<gene>
    <name evidence="4" type="ORF">VI33_05350</name>
</gene>
<evidence type="ECO:0000259" key="3">
    <source>
        <dbReference type="Pfam" id="PF23357"/>
    </source>
</evidence>
<evidence type="ECO:0000259" key="2">
    <source>
        <dbReference type="Pfam" id="PF09822"/>
    </source>
</evidence>
<accession>A0A0H4J2X3</accession>
<proteinExistence type="predicted"/>
<feature type="domain" description="ABC-type uncharacterised transport system" evidence="2">
    <location>
        <begin position="160"/>
        <end position="387"/>
    </location>
</feature>
<dbReference type="PATRIC" id="fig|1623450.3.peg.1063"/>
<keyword evidence="1" id="KW-1133">Transmembrane helix</keyword>
<keyword evidence="1" id="KW-0472">Membrane</keyword>
<dbReference type="Pfam" id="PF09822">
    <property type="entry name" value="ABC_transp_aux"/>
    <property type="match status" value="1"/>
</dbReference>
<dbReference type="InterPro" id="IPR019196">
    <property type="entry name" value="ABC_transp_unknown"/>
</dbReference>
<dbReference type="Pfam" id="PF23357">
    <property type="entry name" value="DUF7088"/>
    <property type="match status" value="1"/>
</dbReference>
<feature type="domain" description="DUF7088" evidence="3">
    <location>
        <begin position="47"/>
        <end position="124"/>
    </location>
</feature>
<dbReference type="AlphaFoldDB" id="A0A0H4J2X3"/>
<dbReference type="SUPFAM" id="SSF52317">
    <property type="entry name" value="Class I glutamine amidotransferase-like"/>
    <property type="match status" value="1"/>
</dbReference>
<sequence length="460" mass="51764">MKNTKNIKQRLQLLLQNWVFVVLFIILVLLLGFISNQYEFSKDITQANRNTLTEGSIGVLKEMDGPINLTVFATKDDVNKGDKFRQGIINFIARYQRSKPDINIKFISPVEEPKLAQDMGIRVDGEVVVEYNKRTEHITPPFAEQELTNLLVRLTRTNEKPIMYLDGHGEKNLLGLKNSDLGEFGKQLENKGFKFSNPDLTVLPSVPEEGSMLVIASPKKDVSDLEAKKIVKFLESGGNLLWLLDDSNFKGLDEVAQYIGLTVLDGKIYDPSSEQYGSTPGLTFALRYGDHPITRNFMLRTLFSNPKALNAKGTYENGWEVTELVDVAAGGWLERGNETNPTFEEDQDQSGPINIAVALKREYGEVGQRVVVVGNSEFLSNAFITSGGNLDLGVNLVNWLSGDDKLINIQPMPLKDVNVTIPETRTSFVIAWTIFHSFQYFIPVGLFIGGIWLWLRRRKR</sequence>
<dbReference type="OrthoDB" id="8530910at2"/>
<evidence type="ECO:0000313" key="5">
    <source>
        <dbReference type="Proteomes" id="UP000066549"/>
    </source>
</evidence>
<evidence type="ECO:0000313" key="4">
    <source>
        <dbReference type="EMBL" id="AKO66113.1"/>
    </source>
</evidence>
<reference evidence="4 5" key="1">
    <citation type="submission" date="2015-03" db="EMBL/GenBank/DDBJ databases">
        <title>Comparative analysis of the OM43 clade including a novel species from Red Sea uncovers genomic and metabolic diversity among marine methylotrophs.</title>
        <authorList>
            <person name="Jimenez-Infante F."/>
            <person name="Ngugi D.K."/>
            <person name="Vinu M."/>
            <person name="Alam I."/>
            <person name="Kamau A."/>
            <person name="Blom J."/>
            <person name="Bajic V.B."/>
            <person name="Stingl U."/>
        </authorList>
    </citation>
    <scope>NUCLEOTIDE SEQUENCE [LARGE SCALE GENOMIC DNA]</scope>
    <source>
        <strain evidence="4 5">MBRSH7</strain>
    </source>
</reference>
<feature type="transmembrane region" description="Helical" evidence="1">
    <location>
        <begin position="12"/>
        <end position="34"/>
    </location>
</feature>
<protein>
    <submittedName>
        <fullName evidence="4">ABC transporter</fullName>
    </submittedName>
</protein>
<keyword evidence="1" id="KW-0812">Transmembrane</keyword>
<evidence type="ECO:0000256" key="1">
    <source>
        <dbReference type="SAM" id="Phobius"/>
    </source>
</evidence>
<dbReference type="EMBL" id="CP011002">
    <property type="protein sequence ID" value="AKO66113.1"/>
    <property type="molecule type" value="Genomic_DNA"/>
</dbReference>
<feature type="transmembrane region" description="Helical" evidence="1">
    <location>
        <begin position="429"/>
        <end position="455"/>
    </location>
</feature>